<dbReference type="Pfam" id="PF00581">
    <property type="entry name" value="Rhodanese"/>
    <property type="match status" value="1"/>
</dbReference>
<dbReference type="Proteomes" id="UP000315017">
    <property type="component" value="Chromosome"/>
</dbReference>
<evidence type="ECO:0000256" key="1">
    <source>
        <dbReference type="SAM" id="SignalP"/>
    </source>
</evidence>
<dbReference type="InterPro" id="IPR001763">
    <property type="entry name" value="Rhodanese-like_dom"/>
</dbReference>
<dbReference type="InterPro" id="IPR050229">
    <property type="entry name" value="GlpE_sulfurtransferase"/>
</dbReference>
<dbReference type="GO" id="GO:0016779">
    <property type="term" value="F:nucleotidyltransferase activity"/>
    <property type="evidence" value="ECO:0007669"/>
    <property type="project" value="UniProtKB-KW"/>
</dbReference>
<dbReference type="EMBL" id="CP036274">
    <property type="protein sequence ID" value="QDU29496.1"/>
    <property type="molecule type" value="Genomic_DNA"/>
</dbReference>
<keyword evidence="3" id="KW-0808">Transferase</keyword>
<gene>
    <name evidence="3" type="primary">moeZ_3</name>
    <name evidence="3" type="ORF">ETAA8_46070</name>
</gene>
<reference evidence="3 4" key="1">
    <citation type="submission" date="2019-02" db="EMBL/GenBank/DDBJ databases">
        <title>Deep-cultivation of Planctomycetes and their phenomic and genomic characterization uncovers novel biology.</title>
        <authorList>
            <person name="Wiegand S."/>
            <person name="Jogler M."/>
            <person name="Boedeker C."/>
            <person name="Pinto D."/>
            <person name="Vollmers J."/>
            <person name="Rivas-Marin E."/>
            <person name="Kohn T."/>
            <person name="Peeters S.H."/>
            <person name="Heuer A."/>
            <person name="Rast P."/>
            <person name="Oberbeckmann S."/>
            <person name="Bunk B."/>
            <person name="Jeske O."/>
            <person name="Meyerdierks A."/>
            <person name="Storesund J.E."/>
            <person name="Kallscheuer N."/>
            <person name="Luecker S."/>
            <person name="Lage O.M."/>
            <person name="Pohl T."/>
            <person name="Merkel B.J."/>
            <person name="Hornburger P."/>
            <person name="Mueller R.-W."/>
            <person name="Bruemmer F."/>
            <person name="Labrenz M."/>
            <person name="Spormann A.M."/>
            <person name="Op den Camp H."/>
            <person name="Overmann J."/>
            <person name="Amann R."/>
            <person name="Jetten M.S.M."/>
            <person name="Mascher T."/>
            <person name="Medema M.H."/>
            <person name="Devos D.P."/>
            <person name="Kaster A.-K."/>
            <person name="Ovreas L."/>
            <person name="Rohde M."/>
            <person name="Galperin M.Y."/>
            <person name="Jogler C."/>
        </authorList>
    </citation>
    <scope>NUCLEOTIDE SEQUENCE [LARGE SCALE GENOMIC DNA]</scope>
    <source>
        <strain evidence="3 4">ETA_A8</strain>
    </source>
</reference>
<name>A0A517YGX8_9BACT</name>
<sequence length="135" mass="14901" precursor="true">MLTWKTVSYSFIAATLFVVQSQAQDKPTHTKDTLNDVKENVKSGKAVIVDVREPAEWEAGHVAGAIHLPKSQLDDKAKLADLIKKLDKNKIIYTHCKGGGRALTCGELLKKEGYDVRPLKPGYQQLIDSGLEKAK</sequence>
<evidence type="ECO:0000313" key="4">
    <source>
        <dbReference type="Proteomes" id="UP000315017"/>
    </source>
</evidence>
<dbReference type="CDD" id="cd00158">
    <property type="entry name" value="RHOD"/>
    <property type="match status" value="1"/>
</dbReference>
<dbReference type="PANTHER" id="PTHR43031:SF1">
    <property type="entry name" value="PYRIDINE NUCLEOTIDE-DISULPHIDE OXIDOREDUCTASE"/>
    <property type="match status" value="1"/>
</dbReference>
<protein>
    <submittedName>
        <fullName evidence="3">Putative adenylyltransferase/sulfurtransferase MoeZ</fullName>
    </submittedName>
</protein>
<dbReference type="OrthoDB" id="9800872at2"/>
<dbReference type="SMART" id="SM00450">
    <property type="entry name" value="RHOD"/>
    <property type="match status" value="1"/>
</dbReference>
<dbReference type="AlphaFoldDB" id="A0A517YGX8"/>
<dbReference type="Gene3D" id="3.40.250.10">
    <property type="entry name" value="Rhodanese-like domain"/>
    <property type="match status" value="1"/>
</dbReference>
<dbReference type="InterPro" id="IPR036873">
    <property type="entry name" value="Rhodanese-like_dom_sf"/>
</dbReference>
<organism evidence="3 4">
    <name type="scientific">Anatilimnocola aggregata</name>
    <dbReference type="NCBI Taxonomy" id="2528021"/>
    <lineage>
        <taxon>Bacteria</taxon>
        <taxon>Pseudomonadati</taxon>
        <taxon>Planctomycetota</taxon>
        <taxon>Planctomycetia</taxon>
        <taxon>Pirellulales</taxon>
        <taxon>Pirellulaceae</taxon>
        <taxon>Anatilimnocola</taxon>
    </lineage>
</organism>
<evidence type="ECO:0000313" key="3">
    <source>
        <dbReference type="EMBL" id="QDU29496.1"/>
    </source>
</evidence>
<keyword evidence="4" id="KW-1185">Reference proteome</keyword>
<keyword evidence="1" id="KW-0732">Signal</keyword>
<proteinExistence type="predicted"/>
<accession>A0A517YGX8</accession>
<dbReference type="KEGG" id="aagg:ETAA8_46070"/>
<feature type="domain" description="Rhodanese" evidence="2">
    <location>
        <begin position="42"/>
        <end position="135"/>
    </location>
</feature>
<dbReference type="PANTHER" id="PTHR43031">
    <property type="entry name" value="FAD-DEPENDENT OXIDOREDUCTASE"/>
    <property type="match status" value="1"/>
</dbReference>
<feature type="chain" id="PRO_5021866957" evidence="1">
    <location>
        <begin position="24"/>
        <end position="135"/>
    </location>
</feature>
<keyword evidence="3" id="KW-0548">Nucleotidyltransferase</keyword>
<dbReference type="PROSITE" id="PS50206">
    <property type="entry name" value="RHODANESE_3"/>
    <property type="match status" value="1"/>
</dbReference>
<feature type="signal peptide" evidence="1">
    <location>
        <begin position="1"/>
        <end position="23"/>
    </location>
</feature>
<dbReference type="RefSeq" id="WP_145093376.1">
    <property type="nucleotide sequence ID" value="NZ_CP036274.1"/>
</dbReference>
<evidence type="ECO:0000259" key="2">
    <source>
        <dbReference type="PROSITE" id="PS50206"/>
    </source>
</evidence>
<dbReference type="SUPFAM" id="SSF52821">
    <property type="entry name" value="Rhodanese/Cell cycle control phosphatase"/>
    <property type="match status" value="1"/>
</dbReference>